<feature type="region of interest" description="Disordered" evidence="1">
    <location>
        <begin position="1"/>
        <end position="43"/>
    </location>
</feature>
<comment type="caution">
    <text evidence="2">The sequence shown here is derived from an EMBL/GenBank/DDBJ whole genome shotgun (WGS) entry which is preliminary data.</text>
</comment>
<evidence type="ECO:0000313" key="3">
    <source>
        <dbReference type="Proteomes" id="UP001372338"/>
    </source>
</evidence>
<reference evidence="2 3" key="1">
    <citation type="submission" date="2024-01" db="EMBL/GenBank/DDBJ databases">
        <title>The genomes of 5 underutilized Papilionoideae crops provide insights into root nodulation and disease resistanc.</title>
        <authorList>
            <person name="Yuan L."/>
        </authorList>
    </citation>
    <scope>NUCLEOTIDE SEQUENCE [LARGE SCALE GENOMIC DNA]</scope>
    <source>
        <strain evidence="2">ZHUSHIDOU_FW_LH</strain>
        <tissue evidence="2">Leaf</tissue>
    </source>
</reference>
<protein>
    <submittedName>
        <fullName evidence="2">Uncharacterized protein</fullName>
    </submittedName>
</protein>
<accession>A0AAN9F9T1</accession>
<dbReference type="Proteomes" id="UP001372338">
    <property type="component" value="Unassembled WGS sequence"/>
</dbReference>
<dbReference type="AlphaFoldDB" id="A0AAN9F9T1"/>
<evidence type="ECO:0000256" key="1">
    <source>
        <dbReference type="SAM" id="MobiDB-lite"/>
    </source>
</evidence>
<evidence type="ECO:0000313" key="2">
    <source>
        <dbReference type="EMBL" id="KAK7267813.1"/>
    </source>
</evidence>
<organism evidence="2 3">
    <name type="scientific">Crotalaria pallida</name>
    <name type="common">Smooth rattlebox</name>
    <name type="synonym">Crotalaria striata</name>
    <dbReference type="NCBI Taxonomy" id="3830"/>
    <lineage>
        <taxon>Eukaryota</taxon>
        <taxon>Viridiplantae</taxon>
        <taxon>Streptophyta</taxon>
        <taxon>Embryophyta</taxon>
        <taxon>Tracheophyta</taxon>
        <taxon>Spermatophyta</taxon>
        <taxon>Magnoliopsida</taxon>
        <taxon>eudicotyledons</taxon>
        <taxon>Gunneridae</taxon>
        <taxon>Pentapetalae</taxon>
        <taxon>rosids</taxon>
        <taxon>fabids</taxon>
        <taxon>Fabales</taxon>
        <taxon>Fabaceae</taxon>
        <taxon>Papilionoideae</taxon>
        <taxon>50 kb inversion clade</taxon>
        <taxon>genistoids sensu lato</taxon>
        <taxon>core genistoids</taxon>
        <taxon>Crotalarieae</taxon>
        <taxon>Crotalaria</taxon>
    </lineage>
</organism>
<proteinExistence type="predicted"/>
<sequence>MTQPTVMVEPGEDREIEPKDEEEEPATELDKDYVMEEGSDSDSDLTVLRKVKPCSRNSLSDDSTIRRRLLWTKTVSLG</sequence>
<name>A0AAN9F9T1_CROPI</name>
<gene>
    <name evidence="2" type="ORF">RIF29_20492</name>
</gene>
<keyword evidence="3" id="KW-1185">Reference proteome</keyword>
<feature type="compositionally biased region" description="Acidic residues" evidence="1">
    <location>
        <begin position="18"/>
        <end position="27"/>
    </location>
</feature>
<dbReference type="EMBL" id="JAYWIO010000004">
    <property type="protein sequence ID" value="KAK7267813.1"/>
    <property type="molecule type" value="Genomic_DNA"/>
</dbReference>